<evidence type="ECO:0000313" key="2">
    <source>
        <dbReference type="EMBL" id="MCE8026269.1"/>
    </source>
</evidence>
<evidence type="ECO:0000256" key="1">
    <source>
        <dbReference type="SAM" id="Phobius"/>
    </source>
</evidence>
<sequence length="170" mass="19569">MLVRWIWNWLFNQIWNGLPKGARWGLGALFAGYFVWLFFLPDLHPMPTDTSIEGRSHIDRPIHRFWVNGRWGGNVGPYGGGGVVCCQRISGDTAEVEWILSITGEQERQGMEVERHSITLPMPERTREDRYLHVHFLPNHEVKLGWSSDLISPYAHLPKRLDQVEEGAAP</sequence>
<dbReference type="EMBL" id="JABFTV010000011">
    <property type="protein sequence ID" value="MCE8026269.1"/>
    <property type="molecule type" value="Genomic_DNA"/>
</dbReference>
<name>A0ABS9AWT1_9GAMM</name>
<keyword evidence="1" id="KW-0472">Membrane</keyword>
<accession>A0ABS9AWT1</accession>
<gene>
    <name evidence="2" type="ORF">HOP59_19270</name>
</gene>
<dbReference type="Pfam" id="PF11745">
    <property type="entry name" value="DUF3304"/>
    <property type="match status" value="1"/>
</dbReference>
<evidence type="ECO:0000313" key="3">
    <source>
        <dbReference type="Proteomes" id="UP001320272"/>
    </source>
</evidence>
<dbReference type="Proteomes" id="UP001320272">
    <property type="component" value="Unassembled WGS sequence"/>
</dbReference>
<keyword evidence="1" id="KW-1133">Transmembrane helix</keyword>
<organism evidence="2 3">
    <name type="scientific">Billgrantia aerodenitrificans</name>
    <dbReference type="NCBI Taxonomy" id="2733483"/>
    <lineage>
        <taxon>Bacteria</taxon>
        <taxon>Pseudomonadati</taxon>
        <taxon>Pseudomonadota</taxon>
        <taxon>Gammaproteobacteria</taxon>
        <taxon>Oceanospirillales</taxon>
        <taxon>Halomonadaceae</taxon>
        <taxon>Billgrantia</taxon>
    </lineage>
</organism>
<keyword evidence="1" id="KW-0812">Transmembrane</keyword>
<dbReference type="InterPro" id="IPR021733">
    <property type="entry name" value="DUF3304"/>
</dbReference>
<dbReference type="RefSeq" id="WP_234255137.1">
    <property type="nucleotide sequence ID" value="NZ_JABFTV010000011.1"/>
</dbReference>
<proteinExistence type="predicted"/>
<comment type="caution">
    <text evidence="2">The sequence shown here is derived from an EMBL/GenBank/DDBJ whole genome shotgun (WGS) entry which is preliminary data.</text>
</comment>
<reference evidence="2 3" key="1">
    <citation type="journal article" date="2021" name="Front. Microbiol.">
        <title>Aerobic Denitrification and Heterotrophic Sulfur Oxidation in the Genus Halomonas Revealed by Six Novel Species Characterizations and Genome-Based Analysis.</title>
        <authorList>
            <person name="Wang L."/>
            <person name="Shao Z."/>
        </authorList>
    </citation>
    <scope>NUCLEOTIDE SEQUENCE [LARGE SCALE GENOMIC DNA]</scope>
    <source>
        <strain evidence="2 3">MCCC 1A11058</strain>
    </source>
</reference>
<protein>
    <submittedName>
        <fullName evidence="2">DUF3304 domain-containing protein</fullName>
    </submittedName>
</protein>
<keyword evidence="3" id="KW-1185">Reference proteome</keyword>
<feature type="transmembrane region" description="Helical" evidence="1">
    <location>
        <begin position="21"/>
        <end position="39"/>
    </location>
</feature>